<evidence type="ECO:0000256" key="1">
    <source>
        <dbReference type="ARBA" id="ARBA00022722"/>
    </source>
</evidence>
<dbReference type="RefSeq" id="WP_377982788.1">
    <property type="nucleotide sequence ID" value="NZ_JBBKXZ010000001.1"/>
</dbReference>
<reference evidence="8 9" key="1">
    <citation type="submission" date="2024-03" db="EMBL/GenBank/DDBJ databases">
        <title>Aquirufa genome sequencing.</title>
        <authorList>
            <person name="Pitt A."/>
            <person name="Hahn M.W."/>
        </authorList>
    </citation>
    <scope>NUCLEOTIDE SEQUENCE [LARGE SCALE GENOMIC DNA]</scope>
    <source>
        <strain evidence="8 9">OSTEICH-129V</strain>
    </source>
</reference>
<keyword evidence="7" id="KW-0812">Transmembrane</keyword>
<feature type="transmembrane region" description="Helical" evidence="7">
    <location>
        <begin position="12"/>
        <end position="30"/>
    </location>
</feature>
<keyword evidence="2" id="KW-0479">Metal-binding</keyword>
<keyword evidence="1" id="KW-0540">Nuclease</keyword>
<comment type="caution">
    <text evidence="8">The sequence shown here is derived from an EMBL/GenBank/DDBJ whole genome shotgun (WGS) entry which is preliminary data.</text>
</comment>
<accession>A0ABW6DAW7</accession>
<dbReference type="Proteomes" id="UP001598138">
    <property type="component" value="Unassembled WGS sequence"/>
</dbReference>
<dbReference type="Pfam" id="PF02265">
    <property type="entry name" value="S1-P1_nuclease"/>
    <property type="match status" value="1"/>
</dbReference>
<dbReference type="SUPFAM" id="SSF48537">
    <property type="entry name" value="Phospholipase C/P1 nuclease"/>
    <property type="match status" value="1"/>
</dbReference>
<evidence type="ECO:0000256" key="3">
    <source>
        <dbReference type="ARBA" id="ARBA00022759"/>
    </source>
</evidence>
<protein>
    <submittedName>
        <fullName evidence="8">Zinc dependent phospholipase C family protein</fullName>
    </submittedName>
</protein>
<sequence>MIRNHNTSFKILFMQVLALQICLFYTYPAYSWGFYAHKRINHLAVFTLPESMNRLYKRHIRAIESLSVLPDQRRHTLDEEAARHYIDLDQYELNRIAYLTFEKASLIYTKDTLQQHGIVPWIIPIVKNRLKYAFLSRDTVQVIKLSAELGHYIADAHVPLHTTSNYDGQKTNQVGIHAFWESKIPEMLQADLEDWSAPANYIPDLQKETWNWILQAHRYVKTLLLQEAELNARTKPQTKYLFLKKGSILTKTYAYAYVKEYHKLLNHQIETQFNDAIQHVGNVWYSAWLEAGQPDFK</sequence>
<evidence type="ECO:0000256" key="6">
    <source>
        <dbReference type="ARBA" id="ARBA00023180"/>
    </source>
</evidence>
<evidence type="ECO:0000313" key="9">
    <source>
        <dbReference type="Proteomes" id="UP001598138"/>
    </source>
</evidence>
<evidence type="ECO:0000256" key="5">
    <source>
        <dbReference type="ARBA" id="ARBA00023157"/>
    </source>
</evidence>
<dbReference type="InterPro" id="IPR003154">
    <property type="entry name" value="S1/P1nuclease"/>
</dbReference>
<dbReference type="InterPro" id="IPR008947">
    <property type="entry name" value="PLipase_C/P1_nuclease_dom_sf"/>
</dbReference>
<dbReference type="CDD" id="cd10981">
    <property type="entry name" value="ZnPC_S1P1"/>
    <property type="match status" value="1"/>
</dbReference>
<keyword evidence="6" id="KW-0325">Glycoprotein</keyword>
<keyword evidence="5" id="KW-1015">Disulfide bond</keyword>
<evidence type="ECO:0000256" key="4">
    <source>
        <dbReference type="ARBA" id="ARBA00022801"/>
    </source>
</evidence>
<evidence type="ECO:0000313" key="8">
    <source>
        <dbReference type="EMBL" id="MFD3393911.1"/>
    </source>
</evidence>
<organism evidence="8 9">
    <name type="scientific">Aquirufa avitistagni</name>
    <dbReference type="NCBI Taxonomy" id="3104728"/>
    <lineage>
        <taxon>Bacteria</taxon>
        <taxon>Pseudomonadati</taxon>
        <taxon>Bacteroidota</taxon>
        <taxon>Cytophagia</taxon>
        <taxon>Cytophagales</taxon>
        <taxon>Flectobacillaceae</taxon>
        <taxon>Aquirufa</taxon>
    </lineage>
</organism>
<dbReference type="EMBL" id="JBBKXZ010000001">
    <property type="protein sequence ID" value="MFD3393911.1"/>
    <property type="molecule type" value="Genomic_DNA"/>
</dbReference>
<name>A0ABW6DAW7_9BACT</name>
<gene>
    <name evidence="8" type="ORF">U0R10_04700</name>
</gene>
<evidence type="ECO:0000256" key="2">
    <source>
        <dbReference type="ARBA" id="ARBA00022723"/>
    </source>
</evidence>
<evidence type="ECO:0000256" key="7">
    <source>
        <dbReference type="SAM" id="Phobius"/>
    </source>
</evidence>
<keyword evidence="3" id="KW-0255">Endonuclease</keyword>
<keyword evidence="7" id="KW-1133">Transmembrane helix</keyword>
<dbReference type="Gene3D" id="1.10.575.10">
    <property type="entry name" value="P1 Nuclease"/>
    <property type="match status" value="1"/>
</dbReference>
<proteinExistence type="predicted"/>
<keyword evidence="4" id="KW-0378">Hydrolase</keyword>
<keyword evidence="7" id="KW-0472">Membrane</keyword>
<keyword evidence="9" id="KW-1185">Reference proteome</keyword>